<dbReference type="InterPro" id="IPR036249">
    <property type="entry name" value="Thioredoxin-like_sf"/>
</dbReference>
<dbReference type="SUPFAM" id="SSF52833">
    <property type="entry name" value="Thioredoxin-like"/>
    <property type="match status" value="1"/>
</dbReference>
<dbReference type="AlphaFoldDB" id="A0A560EJW9"/>
<evidence type="ECO:0000259" key="2">
    <source>
        <dbReference type="Pfam" id="PF13462"/>
    </source>
</evidence>
<reference evidence="3 4" key="1">
    <citation type="submission" date="2019-06" db="EMBL/GenBank/DDBJ databases">
        <title>Genomic Encyclopedia of Type Strains, Phase IV (KMG-V): Genome sequencing to study the core and pangenomes of soil and plant-associated prokaryotes.</title>
        <authorList>
            <person name="Whitman W."/>
        </authorList>
    </citation>
    <scope>NUCLEOTIDE SEQUENCE [LARGE SCALE GENOMIC DNA]</scope>
    <source>
        <strain evidence="3 4">BR 11880</strain>
    </source>
</reference>
<feature type="domain" description="Thioredoxin-like fold" evidence="2">
    <location>
        <begin position="55"/>
        <end position="217"/>
    </location>
</feature>
<protein>
    <submittedName>
        <fullName evidence="3">Protein-disulfide isomerase</fullName>
    </submittedName>
</protein>
<dbReference type="InterPro" id="IPR017937">
    <property type="entry name" value="Thioredoxin_CS"/>
</dbReference>
<dbReference type="InterPro" id="IPR012336">
    <property type="entry name" value="Thioredoxin-like_fold"/>
</dbReference>
<dbReference type="PROSITE" id="PS00194">
    <property type="entry name" value="THIOREDOXIN_1"/>
    <property type="match status" value="1"/>
</dbReference>
<evidence type="ECO:0000313" key="3">
    <source>
        <dbReference type="EMBL" id="TWB09672.1"/>
    </source>
</evidence>
<dbReference type="Gene3D" id="3.40.30.10">
    <property type="entry name" value="Glutaredoxin"/>
    <property type="match status" value="1"/>
</dbReference>
<gene>
    <name evidence="3" type="ORF">FBZ89_14017</name>
</gene>
<name>A0A560EJW9_9PROT</name>
<evidence type="ECO:0000256" key="1">
    <source>
        <dbReference type="ARBA" id="ARBA00023284"/>
    </source>
</evidence>
<keyword evidence="3" id="KW-0413">Isomerase</keyword>
<evidence type="ECO:0000313" key="4">
    <source>
        <dbReference type="Proteomes" id="UP000319859"/>
    </source>
</evidence>
<dbReference type="GO" id="GO:0016853">
    <property type="term" value="F:isomerase activity"/>
    <property type="evidence" value="ECO:0007669"/>
    <property type="project" value="UniProtKB-KW"/>
</dbReference>
<dbReference type="EMBL" id="VITN01000040">
    <property type="protein sequence ID" value="TWB09672.1"/>
    <property type="molecule type" value="Genomic_DNA"/>
</dbReference>
<organism evidence="3 4">
    <name type="scientific">Nitrospirillum amazonense</name>
    <dbReference type="NCBI Taxonomy" id="28077"/>
    <lineage>
        <taxon>Bacteria</taxon>
        <taxon>Pseudomonadati</taxon>
        <taxon>Pseudomonadota</taxon>
        <taxon>Alphaproteobacteria</taxon>
        <taxon>Rhodospirillales</taxon>
        <taxon>Azospirillaceae</taxon>
        <taxon>Nitrospirillum</taxon>
    </lineage>
</organism>
<sequence>MAKRLLSGHRAAALAVSVVASIQPPIEAWGATGPSTPHQGGASIDLVAATAPRETGRADAPLVLVEYFSFGCAPCAAFEAEIVPGLRRDFIDTGKARIIYRDFPLDRPSLLAGMLARCISPDRYEAAKAGIFKDRVDWVGTADPVAGLKALLSSDIGADRAETCLSSGPLMDALVTSRQEAESLDVFSTPTLLLRHADGTYEKITRYHNYEELRALLAQRQGS</sequence>
<proteinExistence type="predicted"/>
<accession>A0A560EJW9</accession>
<dbReference type="Pfam" id="PF13462">
    <property type="entry name" value="Thioredoxin_4"/>
    <property type="match status" value="1"/>
</dbReference>
<dbReference type="RefSeq" id="WP_145754587.1">
    <property type="nucleotide sequence ID" value="NZ_VITN01000040.1"/>
</dbReference>
<dbReference type="OrthoDB" id="8478320at2"/>
<keyword evidence="1" id="KW-0676">Redox-active center</keyword>
<comment type="caution">
    <text evidence="3">The sequence shown here is derived from an EMBL/GenBank/DDBJ whole genome shotgun (WGS) entry which is preliminary data.</text>
</comment>
<dbReference type="Proteomes" id="UP000319859">
    <property type="component" value="Unassembled WGS sequence"/>
</dbReference>